<sequence length="171" mass="18773">MLARLNVGGIFARSVVWIFRFSAEEGAAGLILNRPTGKSLETCLPEFAGTPLGSVPVFEGGPVDSERLCFLLRFRDALSGNSTVRLGATAEEIRGAIYSPGARAYAFIGRAEWAPGQLEDEIARGTWMRARMDEKAWDAGGSADFWRRLAAKIRKPEAELMLFAPEHLEEN</sequence>
<proteinExistence type="predicted"/>
<dbReference type="EMBL" id="DVOG01000030">
    <property type="protein sequence ID" value="HIV03748.1"/>
    <property type="molecule type" value="Genomic_DNA"/>
</dbReference>
<accession>A0A9D1NIC3</accession>
<dbReference type="Pfam" id="PF02622">
    <property type="entry name" value="DUF179"/>
    <property type="match status" value="1"/>
</dbReference>
<dbReference type="InterPro" id="IPR003774">
    <property type="entry name" value="AlgH-like"/>
</dbReference>
<dbReference type="SUPFAM" id="SSF143456">
    <property type="entry name" value="VC0467-like"/>
    <property type="match status" value="1"/>
</dbReference>
<dbReference type="Gene3D" id="3.40.1740.10">
    <property type="entry name" value="VC0467-like"/>
    <property type="match status" value="1"/>
</dbReference>
<organism evidence="1 2">
    <name type="scientific">Candidatus Spyradosoma merdigallinarum</name>
    <dbReference type="NCBI Taxonomy" id="2840950"/>
    <lineage>
        <taxon>Bacteria</taxon>
        <taxon>Pseudomonadati</taxon>
        <taxon>Verrucomicrobiota</taxon>
        <taxon>Opitutia</taxon>
        <taxon>Opitutia incertae sedis</taxon>
        <taxon>Candidatus Spyradosoma</taxon>
    </lineage>
</organism>
<comment type="caution">
    <text evidence="1">The sequence shown here is derived from an EMBL/GenBank/DDBJ whole genome shotgun (WGS) entry which is preliminary data.</text>
</comment>
<dbReference type="Proteomes" id="UP000886812">
    <property type="component" value="Unassembled WGS sequence"/>
</dbReference>
<reference evidence="1" key="2">
    <citation type="journal article" date="2021" name="PeerJ">
        <title>Extensive microbial diversity within the chicken gut microbiome revealed by metagenomics and culture.</title>
        <authorList>
            <person name="Gilroy R."/>
            <person name="Ravi A."/>
            <person name="Getino M."/>
            <person name="Pursley I."/>
            <person name="Horton D.L."/>
            <person name="Alikhan N.F."/>
            <person name="Baker D."/>
            <person name="Gharbi K."/>
            <person name="Hall N."/>
            <person name="Watson M."/>
            <person name="Adriaenssens E.M."/>
            <person name="Foster-Nyarko E."/>
            <person name="Jarju S."/>
            <person name="Secka A."/>
            <person name="Antonio M."/>
            <person name="Oren A."/>
            <person name="Chaudhuri R.R."/>
            <person name="La Ragione R."/>
            <person name="Hildebrand F."/>
            <person name="Pallen M.J."/>
        </authorList>
    </citation>
    <scope>NUCLEOTIDE SEQUENCE</scope>
    <source>
        <strain evidence="1">10669</strain>
    </source>
</reference>
<dbReference type="AlphaFoldDB" id="A0A9D1NIC3"/>
<gene>
    <name evidence="1" type="ORF">IAC75_01180</name>
</gene>
<dbReference type="PANTHER" id="PTHR31984:SF17">
    <property type="entry name" value="TRANSCRIPTIONAL REGULATOR"/>
    <property type="match status" value="1"/>
</dbReference>
<dbReference type="PANTHER" id="PTHR31984">
    <property type="entry name" value="TRANSPORTER, PUTATIVE (DUF179)-RELATED"/>
    <property type="match status" value="1"/>
</dbReference>
<name>A0A9D1NIC3_9BACT</name>
<protein>
    <submittedName>
        <fullName evidence="1">YqgE/AlgH family protein</fullName>
    </submittedName>
</protein>
<evidence type="ECO:0000313" key="1">
    <source>
        <dbReference type="EMBL" id="HIV03748.1"/>
    </source>
</evidence>
<reference evidence="1" key="1">
    <citation type="submission" date="2020-10" db="EMBL/GenBank/DDBJ databases">
        <authorList>
            <person name="Gilroy R."/>
        </authorList>
    </citation>
    <scope>NUCLEOTIDE SEQUENCE</scope>
    <source>
        <strain evidence="1">10669</strain>
    </source>
</reference>
<evidence type="ECO:0000313" key="2">
    <source>
        <dbReference type="Proteomes" id="UP000886812"/>
    </source>
</evidence>